<dbReference type="AlphaFoldDB" id="A0A285VD50"/>
<name>A0A285VD50_9ACTN</name>
<dbReference type="EMBL" id="OBQI01000006">
    <property type="protein sequence ID" value="SOC52055.1"/>
    <property type="molecule type" value="Genomic_DNA"/>
</dbReference>
<gene>
    <name evidence="1" type="ORF">SAMN05660748_3938</name>
</gene>
<accession>A0A285VD50</accession>
<proteinExistence type="predicted"/>
<evidence type="ECO:0000313" key="2">
    <source>
        <dbReference type="Proteomes" id="UP000219435"/>
    </source>
</evidence>
<organism evidence="1 2">
    <name type="scientific">Blastococcus aggregatus</name>
    <dbReference type="NCBI Taxonomy" id="38502"/>
    <lineage>
        <taxon>Bacteria</taxon>
        <taxon>Bacillati</taxon>
        <taxon>Actinomycetota</taxon>
        <taxon>Actinomycetes</taxon>
        <taxon>Geodermatophilales</taxon>
        <taxon>Geodermatophilaceae</taxon>
        <taxon>Blastococcus</taxon>
    </lineage>
</organism>
<evidence type="ECO:0000313" key="1">
    <source>
        <dbReference type="EMBL" id="SOC52055.1"/>
    </source>
</evidence>
<protein>
    <submittedName>
        <fullName evidence="1">Uncharacterized protein</fullName>
    </submittedName>
</protein>
<reference evidence="2" key="1">
    <citation type="submission" date="2017-08" db="EMBL/GenBank/DDBJ databases">
        <authorList>
            <person name="Varghese N."/>
            <person name="Submissions S."/>
        </authorList>
    </citation>
    <scope>NUCLEOTIDE SEQUENCE [LARGE SCALE GENOMIC DNA]</scope>
    <source>
        <strain evidence="2">DSM 4725</strain>
    </source>
</reference>
<dbReference type="RefSeq" id="WP_281256820.1">
    <property type="nucleotide sequence ID" value="NZ_OBQI01000006.1"/>
</dbReference>
<sequence>MRLAAATARIERLYVHHMRDWIFGGPTAMAKATNREAIPCGSRP</sequence>
<keyword evidence="2" id="KW-1185">Reference proteome</keyword>
<dbReference type="Proteomes" id="UP000219435">
    <property type="component" value="Unassembled WGS sequence"/>
</dbReference>